<dbReference type="GO" id="GO:0005829">
    <property type="term" value="C:cytosol"/>
    <property type="evidence" value="ECO:0007669"/>
    <property type="project" value="TreeGrafter"/>
</dbReference>
<dbReference type="Pfam" id="PF07971">
    <property type="entry name" value="Glyco_hydro_92"/>
    <property type="match status" value="1"/>
</dbReference>
<keyword evidence="2" id="KW-0732">Signal</keyword>
<dbReference type="InterPro" id="IPR050883">
    <property type="entry name" value="PNGase"/>
</dbReference>
<evidence type="ECO:0000313" key="6">
    <source>
        <dbReference type="Proteomes" id="UP000189911"/>
    </source>
</evidence>
<feature type="signal peptide" evidence="2">
    <location>
        <begin position="1"/>
        <end position="16"/>
    </location>
</feature>
<feature type="compositionally biased region" description="Basic residues" evidence="1">
    <location>
        <begin position="860"/>
        <end position="869"/>
    </location>
</feature>
<dbReference type="GO" id="GO:0005634">
    <property type="term" value="C:nucleus"/>
    <property type="evidence" value="ECO:0007669"/>
    <property type="project" value="TreeGrafter"/>
</dbReference>
<feature type="chain" id="PRO_5009236313" evidence="2">
    <location>
        <begin position="17"/>
        <end position="869"/>
    </location>
</feature>
<dbReference type="Gene3D" id="2.70.98.10">
    <property type="match status" value="1"/>
</dbReference>
<accession>A0A1G4K0H3</accession>
<evidence type="ECO:0000259" key="4">
    <source>
        <dbReference type="Pfam" id="PF17678"/>
    </source>
</evidence>
<protein>
    <submittedName>
        <fullName evidence="5">LANO_0E14906g1_1</fullName>
    </submittedName>
</protein>
<evidence type="ECO:0000259" key="3">
    <source>
        <dbReference type="Pfam" id="PF07971"/>
    </source>
</evidence>
<feature type="region of interest" description="Disordered" evidence="1">
    <location>
        <begin position="845"/>
        <end position="869"/>
    </location>
</feature>
<dbReference type="AlphaFoldDB" id="A0A1G4K0H3"/>
<dbReference type="Gene3D" id="3.30.2080.10">
    <property type="entry name" value="GH92 mannosidase domain"/>
    <property type="match status" value="1"/>
</dbReference>
<dbReference type="InterPro" id="IPR014718">
    <property type="entry name" value="GH-type_carb-bd"/>
</dbReference>
<proteinExistence type="predicted"/>
<dbReference type="GO" id="GO:0030246">
    <property type="term" value="F:carbohydrate binding"/>
    <property type="evidence" value="ECO:0007669"/>
    <property type="project" value="InterPro"/>
</dbReference>
<evidence type="ECO:0000313" key="5">
    <source>
        <dbReference type="EMBL" id="SCU96991.1"/>
    </source>
</evidence>
<dbReference type="InterPro" id="IPR005887">
    <property type="entry name" value="GH92_a_mannosidase_put"/>
</dbReference>
<gene>
    <name evidence="5" type="ORF">LANO_0E14906G</name>
</gene>
<dbReference type="Gene3D" id="1.20.1050.60">
    <property type="entry name" value="alpha-1,2-mannosidase"/>
    <property type="match status" value="1"/>
</dbReference>
<dbReference type="EMBL" id="LT598451">
    <property type="protein sequence ID" value="SCU96991.1"/>
    <property type="molecule type" value="Genomic_DNA"/>
</dbReference>
<dbReference type="PANTHER" id="PTHR12143:SF38">
    <property type="entry name" value="ALPHA-1,2-MANNOSIDASE FAMILY PROTEIN (AFU_ORTHOLOGUE AFUA_5G10520)"/>
    <property type="match status" value="1"/>
</dbReference>
<dbReference type="InterPro" id="IPR012939">
    <property type="entry name" value="Glyco_hydro_92"/>
</dbReference>
<dbReference type="PANTHER" id="PTHR12143">
    <property type="entry name" value="PEPTIDE N-GLYCANASE PNGASE -RELATED"/>
    <property type="match status" value="1"/>
</dbReference>
<sequence>MRGTTVFFALVVSARAAPNRLLEAQWTQELRENAQEREVLTPCTSQNLAPVSISGNSARLSQIYPFLNYVDVFYGTQAHGHMFPGTTVPFGMCKMGVDVIGPYFSDSFAGYQKDGDVCGVSMVHESGIDTTPSYGVVSQLPMMAKSLSAVDTTRQISFPRAKPDVGHIGYYKVCLDNHIDIEFSSSNRSGVYKYTFPVSSHLRNHKNPESPVIMVNVTQHLHSFKKPWWSQNFQSGFIKVSKDLKSYRGLAYFSSGPSKTMTWSVSFFGIFDKPAKRVRAFKGNRTHSRLRVNMAEELNLNMGILFEFEPNTRILHSHVGVSFNDIPTAMENINLNYSPDHMFDLNWSVQNAVETWNTEVFSKVLLDPFNENPVMVRNFYNSLYGSHLMPTDRSGLEAPWPTKEPYYDDWSSLWKTFRCLMPMFNILNRPRSSQMIRSLIEIWRHEGFMPDGRIGGLNTRAIGGSSADIVLADGFVKGINAGINWPDGFRAMQSNAEQHPSHELHVGERQGRVAISDWLKFGYVTRNFPRSMTRTMEYAYNDFALSVVAKGLGLISLSQKYLSRSSNWQNIWNFKAMIPEYAYGGFIQPKDSRKDFISKRYDPLSCFGCYWRDDAYMGLPIEYGWAVPRDVETLKSFIGSDETFKQRLDDMFGLYGDGYADSLNEPSLMTPFLYNFINQQFRTSETLDYLIDKKFSVGPKGLPRDSGAGSMQAWLWFAISGFYPIAGTDVYLMTSPKLSKVEIKLEGHAKAIVLARNLYPDGLNSKVRFQRRNNYIESVKLNGISLNRSWFTHDELFGLQGGTLEFKMTDNPVFWDKDGDLPPSPGHYRRNDISVPNHNNVQKATDRQGLIRGPKEHQRVAVKSKSISR</sequence>
<dbReference type="GO" id="GO:0006516">
    <property type="term" value="P:glycoprotein catabolic process"/>
    <property type="evidence" value="ECO:0007669"/>
    <property type="project" value="TreeGrafter"/>
</dbReference>
<dbReference type="OrthoDB" id="449263at2759"/>
<name>A0A1G4K0H3_9SACH</name>
<dbReference type="Pfam" id="PF17678">
    <property type="entry name" value="Glyco_hydro_92N"/>
    <property type="match status" value="1"/>
</dbReference>
<evidence type="ECO:0000256" key="1">
    <source>
        <dbReference type="SAM" id="MobiDB-lite"/>
    </source>
</evidence>
<dbReference type="Gene3D" id="1.20.1610.10">
    <property type="entry name" value="alpha-1,2-mannosidases domains"/>
    <property type="match status" value="1"/>
</dbReference>
<feature type="domain" description="Glycosyl hydrolase family 92" evidence="3">
    <location>
        <begin position="332"/>
        <end position="809"/>
    </location>
</feature>
<dbReference type="Proteomes" id="UP000189911">
    <property type="component" value="Chromosome E"/>
</dbReference>
<dbReference type="InterPro" id="IPR041371">
    <property type="entry name" value="GH92_N"/>
</dbReference>
<reference evidence="6" key="1">
    <citation type="submission" date="2016-03" db="EMBL/GenBank/DDBJ databases">
        <authorList>
            <person name="Devillers Hugo."/>
        </authorList>
    </citation>
    <scope>NUCLEOTIDE SEQUENCE [LARGE SCALE GENOMIC DNA]</scope>
</reference>
<organism evidence="5 6">
    <name type="scientific">Lachancea nothofagi CBS 11611</name>
    <dbReference type="NCBI Taxonomy" id="1266666"/>
    <lineage>
        <taxon>Eukaryota</taxon>
        <taxon>Fungi</taxon>
        <taxon>Dikarya</taxon>
        <taxon>Ascomycota</taxon>
        <taxon>Saccharomycotina</taxon>
        <taxon>Saccharomycetes</taxon>
        <taxon>Saccharomycetales</taxon>
        <taxon>Saccharomycetaceae</taxon>
        <taxon>Lachancea</taxon>
    </lineage>
</organism>
<keyword evidence="6" id="KW-1185">Reference proteome</keyword>
<dbReference type="NCBIfam" id="TIGR01180">
    <property type="entry name" value="aman2_put"/>
    <property type="match status" value="1"/>
</dbReference>
<evidence type="ECO:0000256" key="2">
    <source>
        <dbReference type="SAM" id="SignalP"/>
    </source>
</evidence>
<feature type="domain" description="Glycosyl hydrolase family 92 N-terminal" evidence="4">
    <location>
        <begin position="69"/>
        <end position="322"/>
    </location>
</feature>
<dbReference type="GO" id="GO:0000224">
    <property type="term" value="F:peptide-N4-(N-acetyl-beta-glucosaminyl)asparagine amidase activity"/>
    <property type="evidence" value="ECO:0007669"/>
    <property type="project" value="TreeGrafter"/>
</dbReference>